<dbReference type="Gene3D" id="3.30.70.100">
    <property type="match status" value="1"/>
</dbReference>
<gene>
    <name evidence="3" type="ORF">EBN88_14660</name>
</gene>
<dbReference type="RefSeq" id="WP_122184317.1">
    <property type="nucleotide sequence ID" value="NZ_RFFJ01000071.1"/>
</dbReference>
<dbReference type="InterPro" id="IPR006121">
    <property type="entry name" value="HMA_dom"/>
</dbReference>
<reference evidence="3 4" key="1">
    <citation type="submission" date="2018-10" db="EMBL/GenBank/DDBJ databases">
        <title>Isolation, diversity and antifungal activity of actinobacteria from wheat.</title>
        <authorList>
            <person name="Han C."/>
        </authorList>
    </citation>
    <scope>NUCLEOTIDE SEQUENCE [LARGE SCALE GENOMIC DNA]</scope>
    <source>
        <strain evidence="3 4">NEAU-YY642</strain>
    </source>
</reference>
<proteinExistence type="predicted"/>
<organism evidence="3 4">
    <name type="scientific">Streptomyces triticirhizae</name>
    <dbReference type="NCBI Taxonomy" id="2483353"/>
    <lineage>
        <taxon>Bacteria</taxon>
        <taxon>Bacillati</taxon>
        <taxon>Actinomycetota</taxon>
        <taxon>Actinomycetes</taxon>
        <taxon>Kitasatosporales</taxon>
        <taxon>Streptomycetaceae</taxon>
        <taxon>Streptomyces</taxon>
    </lineage>
</organism>
<dbReference type="GO" id="GO:0046872">
    <property type="term" value="F:metal ion binding"/>
    <property type="evidence" value="ECO:0007669"/>
    <property type="project" value="UniProtKB-KW"/>
</dbReference>
<dbReference type="InterPro" id="IPR017969">
    <property type="entry name" value="Heavy-metal-associated_CS"/>
</dbReference>
<protein>
    <submittedName>
        <fullName evidence="3">Regulator</fullName>
    </submittedName>
</protein>
<dbReference type="AlphaFoldDB" id="A0A3M2LQ23"/>
<keyword evidence="1" id="KW-0479">Metal-binding</keyword>
<dbReference type="EMBL" id="RFFJ01000071">
    <property type="protein sequence ID" value="RMI39539.1"/>
    <property type="molecule type" value="Genomic_DNA"/>
</dbReference>
<evidence type="ECO:0000313" key="3">
    <source>
        <dbReference type="EMBL" id="RMI39539.1"/>
    </source>
</evidence>
<feature type="domain" description="HMA" evidence="2">
    <location>
        <begin position="12"/>
        <end position="77"/>
    </location>
</feature>
<dbReference type="PROSITE" id="PS01047">
    <property type="entry name" value="HMA_1"/>
    <property type="match status" value="1"/>
</dbReference>
<dbReference type="PROSITE" id="PS50846">
    <property type="entry name" value="HMA_2"/>
    <property type="match status" value="1"/>
</dbReference>
<evidence type="ECO:0000313" key="4">
    <source>
        <dbReference type="Proteomes" id="UP000278673"/>
    </source>
</evidence>
<name>A0A3M2LQ23_9ACTN</name>
<sequence>MTAPTTGSTGTVEAVYTVEGMTCAHCVSAVTAEVGALSSVGEVTVDLASGRMRVVSGEPLADAAVAEAVEEAGYRLVSTPAEPAAEAGGCCGGACH</sequence>
<evidence type="ECO:0000259" key="2">
    <source>
        <dbReference type="PROSITE" id="PS50846"/>
    </source>
</evidence>
<dbReference type="Proteomes" id="UP000278673">
    <property type="component" value="Unassembled WGS sequence"/>
</dbReference>
<dbReference type="Pfam" id="PF00403">
    <property type="entry name" value="HMA"/>
    <property type="match status" value="1"/>
</dbReference>
<dbReference type="SUPFAM" id="SSF55008">
    <property type="entry name" value="HMA, heavy metal-associated domain"/>
    <property type="match status" value="1"/>
</dbReference>
<dbReference type="InterPro" id="IPR036163">
    <property type="entry name" value="HMA_dom_sf"/>
</dbReference>
<dbReference type="CDD" id="cd00371">
    <property type="entry name" value="HMA"/>
    <property type="match status" value="1"/>
</dbReference>
<accession>A0A3M2LQ23</accession>
<evidence type="ECO:0000256" key="1">
    <source>
        <dbReference type="ARBA" id="ARBA00022723"/>
    </source>
</evidence>
<comment type="caution">
    <text evidence="3">The sequence shown here is derived from an EMBL/GenBank/DDBJ whole genome shotgun (WGS) entry which is preliminary data.</text>
</comment>
<keyword evidence="4" id="KW-1185">Reference proteome</keyword>